<evidence type="ECO:0000256" key="6">
    <source>
        <dbReference type="ARBA" id="ARBA00022989"/>
    </source>
</evidence>
<evidence type="ECO:0000313" key="10">
    <source>
        <dbReference type="EMBL" id="MCG5031155.1"/>
    </source>
</evidence>
<proteinExistence type="inferred from homology"/>
<dbReference type="Gene3D" id="1.20.1250.20">
    <property type="entry name" value="MFS general substrate transporter like domains"/>
    <property type="match status" value="1"/>
</dbReference>
<feature type="transmembrane region" description="Helical" evidence="8">
    <location>
        <begin position="251"/>
        <end position="270"/>
    </location>
</feature>
<keyword evidence="4" id="KW-0813">Transport</keyword>
<feature type="transmembrane region" description="Helical" evidence="8">
    <location>
        <begin position="163"/>
        <end position="183"/>
    </location>
</feature>
<feature type="transmembrane region" description="Helical" evidence="8">
    <location>
        <begin position="135"/>
        <end position="157"/>
    </location>
</feature>
<dbReference type="PANTHER" id="PTHR23504">
    <property type="entry name" value="MAJOR FACILITATOR SUPERFAMILY DOMAIN-CONTAINING PROTEIN 10"/>
    <property type="match status" value="1"/>
</dbReference>
<dbReference type="RefSeq" id="WP_237978837.1">
    <property type="nucleotide sequence ID" value="NZ_JAKNCT010000007.1"/>
</dbReference>
<dbReference type="PANTHER" id="PTHR23504:SF15">
    <property type="entry name" value="MAJOR FACILITATOR SUPERFAMILY (MFS) PROFILE DOMAIN-CONTAINING PROTEIN"/>
    <property type="match status" value="1"/>
</dbReference>
<feature type="transmembrane region" description="Helical" evidence="8">
    <location>
        <begin position="377"/>
        <end position="397"/>
    </location>
</feature>
<name>A0ABS9MSE3_9BURK</name>
<dbReference type="Pfam" id="PF07690">
    <property type="entry name" value="MFS_1"/>
    <property type="match status" value="1"/>
</dbReference>
<dbReference type="Proteomes" id="UP001297600">
    <property type="component" value="Unassembled WGS sequence"/>
</dbReference>
<dbReference type="PROSITE" id="PS00216">
    <property type="entry name" value="SUGAR_TRANSPORT_1"/>
    <property type="match status" value="1"/>
</dbReference>
<dbReference type="EMBL" id="JAKNCT010000007">
    <property type="protein sequence ID" value="MCG5031155.1"/>
    <property type="molecule type" value="Genomic_DNA"/>
</dbReference>
<evidence type="ECO:0000256" key="2">
    <source>
        <dbReference type="ARBA" id="ARBA00004141"/>
    </source>
</evidence>
<dbReference type="PROSITE" id="PS50850">
    <property type="entry name" value="MFS"/>
    <property type="match status" value="1"/>
</dbReference>
<feature type="transmembrane region" description="Helical" evidence="8">
    <location>
        <begin position="77"/>
        <end position="94"/>
    </location>
</feature>
<sequence>MQQLKPAVRFVLTCVFLDALGFGLIIPVLPRLIGELAGARDLQTYWYGIIMAGYGLMQFLSSPVLGALSDRYGRKPVLLTGIFGLGIMQLVPALSSSLPLILASRLAGGMLSANTVVAQAYIADITPATKRSSSFGKIGAVFGVAFVIGPAIGGILGQINPRIPFAFAASICCLNFLYGIFVLPESLRTPDPRPWCFSRFNPFGGLFRLLAVKRITPMVLVIGLIYLAQSLMQCTWALYTEFRYGWAPLNIGLSMFLIGACIAGAQGFVLPRLLHWTSEPRIVTSALCIGFATLAGIGLSPWGYLAAILSWLFAFTGMAPAVIQGAVSRLVPETSQGEAMGAVSSLNSFSGVIAPLMSTPMLVYTASGAASSFMSGVPYFLSSSILLLALVIAMTAIRSYR</sequence>
<feature type="domain" description="Major facilitator superfamily (MFS) profile" evidence="9">
    <location>
        <begin position="7"/>
        <end position="401"/>
    </location>
</feature>
<keyword evidence="11" id="KW-1185">Reference proteome</keyword>
<feature type="transmembrane region" description="Helical" evidence="8">
    <location>
        <begin position="308"/>
        <end position="327"/>
    </location>
</feature>
<feature type="transmembrane region" description="Helical" evidence="8">
    <location>
        <begin position="282"/>
        <end position="302"/>
    </location>
</feature>
<comment type="caution">
    <text evidence="10">The sequence shown here is derived from an EMBL/GenBank/DDBJ whole genome shotgun (WGS) entry which is preliminary data.</text>
</comment>
<feature type="transmembrane region" description="Helical" evidence="8">
    <location>
        <begin position="339"/>
        <end position="357"/>
    </location>
</feature>
<reference evidence="10 11" key="1">
    <citation type="submission" date="2022-02" db="EMBL/GenBank/DDBJ databases">
        <title>Mesosutterella porci, a novel member of the family Sutterellaceae from pig feces.</title>
        <authorList>
            <person name="Wylensek D."/>
            <person name="Clavel T."/>
        </authorList>
    </citation>
    <scope>NUCLEOTIDE SEQUENCE [LARGE SCALE GENOMIC DNA]</scope>
    <source>
        <strain evidence="11">oilRF-744-wt-GAM-9</strain>
    </source>
</reference>
<keyword evidence="6 8" id="KW-1133">Transmembrane helix</keyword>
<feature type="transmembrane region" description="Helical" evidence="8">
    <location>
        <begin position="45"/>
        <end position="65"/>
    </location>
</feature>
<evidence type="ECO:0000259" key="9">
    <source>
        <dbReference type="PROSITE" id="PS50850"/>
    </source>
</evidence>
<dbReference type="InterPro" id="IPR011701">
    <property type="entry name" value="MFS"/>
</dbReference>
<gene>
    <name evidence="10" type="ORF">MAF45_06825</name>
</gene>
<accession>A0ABS9MSE3</accession>
<feature type="transmembrane region" description="Helical" evidence="8">
    <location>
        <begin position="7"/>
        <end position="33"/>
    </location>
</feature>
<keyword evidence="7 8" id="KW-0472">Membrane</keyword>
<evidence type="ECO:0000313" key="11">
    <source>
        <dbReference type="Proteomes" id="UP001297600"/>
    </source>
</evidence>
<dbReference type="InterPro" id="IPR001958">
    <property type="entry name" value="Tet-R_TetA/multi-R_MdtG-like"/>
</dbReference>
<evidence type="ECO:0000256" key="8">
    <source>
        <dbReference type="SAM" id="Phobius"/>
    </source>
</evidence>
<keyword evidence="5 8" id="KW-0812">Transmembrane</keyword>
<evidence type="ECO:0000256" key="3">
    <source>
        <dbReference type="ARBA" id="ARBA00007520"/>
    </source>
</evidence>
<comment type="subcellular location">
    <subcellularLocation>
        <location evidence="2">Membrane</location>
        <topology evidence="2">Multi-pass membrane protein</topology>
    </subcellularLocation>
</comment>
<comment type="function">
    <text evidence="1">Resistance to tetracycline by an active tetracycline efflux. This is an energy-dependent process that decreases the accumulation of the antibiotic in whole cells. This protein functions as a metal-tetracycline/H(+) antiporter.</text>
</comment>
<dbReference type="InterPro" id="IPR005829">
    <property type="entry name" value="Sugar_transporter_CS"/>
</dbReference>
<evidence type="ECO:0000256" key="1">
    <source>
        <dbReference type="ARBA" id="ARBA00003279"/>
    </source>
</evidence>
<evidence type="ECO:0000256" key="4">
    <source>
        <dbReference type="ARBA" id="ARBA00022448"/>
    </source>
</evidence>
<evidence type="ECO:0000256" key="7">
    <source>
        <dbReference type="ARBA" id="ARBA00023136"/>
    </source>
</evidence>
<dbReference type="PRINTS" id="PR01035">
    <property type="entry name" value="TCRTETA"/>
</dbReference>
<dbReference type="InterPro" id="IPR036259">
    <property type="entry name" value="MFS_trans_sf"/>
</dbReference>
<dbReference type="SUPFAM" id="SSF103473">
    <property type="entry name" value="MFS general substrate transporter"/>
    <property type="match status" value="1"/>
</dbReference>
<evidence type="ECO:0000256" key="5">
    <source>
        <dbReference type="ARBA" id="ARBA00022692"/>
    </source>
</evidence>
<comment type="similarity">
    <text evidence="3">Belongs to the major facilitator superfamily. TCR/Tet family.</text>
</comment>
<organism evidence="10 11">
    <name type="scientific">Mesosutterella porci</name>
    <dbReference type="NCBI Taxonomy" id="2915351"/>
    <lineage>
        <taxon>Bacteria</taxon>
        <taxon>Pseudomonadati</taxon>
        <taxon>Pseudomonadota</taxon>
        <taxon>Betaproteobacteria</taxon>
        <taxon>Burkholderiales</taxon>
        <taxon>Sutterellaceae</taxon>
        <taxon>Mesosutterella</taxon>
    </lineage>
</organism>
<dbReference type="InterPro" id="IPR020846">
    <property type="entry name" value="MFS_dom"/>
</dbReference>
<protein>
    <submittedName>
        <fullName evidence="10">MFS transporter</fullName>
    </submittedName>
</protein>